<feature type="domain" description="SCP2" evidence="1">
    <location>
        <begin position="17"/>
        <end position="101"/>
    </location>
</feature>
<protein>
    <submittedName>
        <fullName evidence="2">Sterol carrier protein</fullName>
    </submittedName>
</protein>
<evidence type="ECO:0000313" key="3">
    <source>
        <dbReference type="Proteomes" id="UP000325292"/>
    </source>
</evidence>
<reference evidence="2 3" key="1">
    <citation type="journal article" date="2019" name="Sci. Rep.">
        <title>Sulfobacillus thermotolerans: new insights into resistance and metabolic capacities of acidophilic chemolithotrophs.</title>
        <authorList>
            <person name="Panyushkina A.E."/>
            <person name="Babenko V.V."/>
            <person name="Nikitina A.S."/>
            <person name="Selezneva O.V."/>
            <person name="Tsaplina I.A."/>
            <person name="Letarova M.A."/>
            <person name="Kostryukova E.S."/>
            <person name="Letarov A.V."/>
        </authorList>
    </citation>
    <scope>NUCLEOTIDE SEQUENCE [LARGE SCALE GENOMIC DNA]</scope>
    <source>
        <strain evidence="2 3">Kr1</strain>
    </source>
</reference>
<dbReference type="Proteomes" id="UP000325292">
    <property type="component" value="Chromosome"/>
</dbReference>
<sequence length="111" mass="12377">MLKTLEHFAAQCNANSRLRQMNRDWTRRIAIVATDRAQSFWLTSQEGVITAGEGPAVEPDLQIQAPYDIIQAIFSGAMSPTEPYNAGDLLVKGSQDDLMRLDIITLLIWGE</sequence>
<gene>
    <name evidence="2" type="ORF">BXT84_02005</name>
</gene>
<evidence type="ECO:0000259" key="1">
    <source>
        <dbReference type="Pfam" id="PF02036"/>
    </source>
</evidence>
<evidence type="ECO:0000313" key="2">
    <source>
        <dbReference type="EMBL" id="AUW92877.1"/>
    </source>
</evidence>
<dbReference type="SUPFAM" id="SSF55718">
    <property type="entry name" value="SCP-like"/>
    <property type="match status" value="1"/>
</dbReference>
<name>A0ABM6RNC7_9FIRM</name>
<dbReference type="Gene3D" id="3.30.1050.10">
    <property type="entry name" value="SCP2 sterol-binding domain"/>
    <property type="match status" value="1"/>
</dbReference>
<dbReference type="InterPro" id="IPR003033">
    <property type="entry name" value="SCP2_sterol-bd_dom"/>
</dbReference>
<accession>A0ABM6RNC7</accession>
<dbReference type="RefSeq" id="WP_103376145.1">
    <property type="nucleotide sequence ID" value="NZ_CP133983.1"/>
</dbReference>
<dbReference type="InterPro" id="IPR036527">
    <property type="entry name" value="SCP2_sterol-bd_dom_sf"/>
</dbReference>
<keyword evidence="3" id="KW-1185">Reference proteome</keyword>
<dbReference type="Pfam" id="PF02036">
    <property type="entry name" value="SCP2"/>
    <property type="match status" value="1"/>
</dbReference>
<organism evidence="2 3">
    <name type="scientific">Sulfobacillus thermotolerans</name>
    <dbReference type="NCBI Taxonomy" id="338644"/>
    <lineage>
        <taxon>Bacteria</taxon>
        <taxon>Bacillati</taxon>
        <taxon>Bacillota</taxon>
        <taxon>Clostridia</taxon>
        <taxon>Eubacteriales</taxon>
        <taxon>Clostridiales Family XVII. Incertae Sedis</taxon>
        <taxon>Sulfobacillus</taxon>
    </lineage>
</organism>
<dbReference type="EMBL" id="CP019454">
    <property type="protein sequence ID" value="AUW92877.1"/>
    <property type="molecule type" value="Genomic_DNA"/>
</dbReference>
<proteinExistence type="predicted"/>